<sequence length="241" mass="26219">MVQKWYDVSPMFRSPPYDRPVTDQVVRVGIVEDEALMRGMLEQTLSAEPNLRVVHAVPGATEARLVFTPGSIDVALLDVHLPDGNGVALGVQLQRQDPNLAIMLLSAEDVMGLFTSVQEEAPKAWSYLSKRSSFARDVLVRAVAATAEGQVVVDPYLVQRSEPRTGSAVADLTPAQFGVLRLVAEGLSNQAAAERLGINTRSVESHLKSIYQRLGIDGDGSNRRVAAVLAFIEQTGRAWRT</sequence>
<dbReference type="SMART" id="SM00448">
    <property type="entry name" value="REC"/>
    <property type="match status" value="1"/>
</dbReference>
<dbReference type="InterPro" id="IPR016032">
    <property type="entry name" value="Sig_transdc_resp-reg_C-effctor"/>
</dbReference>
<evidence type="ECO:0000313" key="5">
    <source>
        <dbReference type="EMBL" id="RZS62759.1"/>
    </source>
</evidence>
<dbReference type="InterPro" id="IPR011006">
    <property type="entry name" value="CheY-like_superfamily"/>
</dbReference>
<evidence type="ECO:0000256" key="1">
    <source>
        <dbReference type="ARBA" id="ARBA00023125"/>
    </source>
</evidence>
<keyword evidence="6" id="KW-1185">Reference proteome</keyword>
<dbReference type="GO" id="GO:0003677">
    <property type="term" value="F:DNA binding"/>
    <property type="evidence" value="ECO:0007669"/>
    <property type="project" value="UniProtKB-KW"/>
</dbReference>
<evidence type="ECO:0000313" key="6">
    <source>
        <dbReference type="Proteomes" id="UP000293852"/>
    </source>
</evidence>
<keyword evidence="1" id="KW-0238">DNA-binding</keyword>
<proteinExistence type="predicted"/>
<dbReference type="AlphaFoldDB" id="A0A4Q7M979"/>
<keyword evidence="2" id="KW-0597">Phosphoprotein</keyword>
<feature type="domain" description="Response regulatory" evidence="4">
    <location>
        <begin position="27"/>
        <end position="145"/>
    </location>
</feature>
<dbReference type="Pfam" id="PF00072">
    <property type="entry name" value="Response_reg"/>
    <property type="match status" value="1"/>
</dbReference>
<reference evidence="5 6" key="1">
    <citation type="submission" date="2019-02" db="EMBL/GenBank/DDBJ databases">
        <title>Sequencing the genomes of 1000 actinobacteria strains.</title>
        <authorList>
            <person name="Klenk H.-P."/>
        </authorList>
    </citation>
    <scope>NUCLEOTIDE SEQUENCE [LARGE SCALE GENOMIC DNA]</scope>
    <source>
        <strain evidence="5 6">DSM 16932</strain>
    </source>
</reference>
<dbReference type="SUPFAM" id="SSF46894">
    <property type="entry name" value="C-terminal effector domain of the bipartite response regulators"/>
    <property type="match status" value="1"/>
</dbReference>
<protein>
    <submittedName>
        <fullName evidence="5">LuxR family two component transcriptional regulator</fullName>
    </submittedName>
</protein>
<dbReference type="Pfam" id="PF00196">
    <property type="entry name" value="GerE"/>
    <property type="match status" value="1"/>
</dbReference>
<gene>
    <name evidence="5" type="ORF">EV386_3107</name>
</gene>
<dbReference type="InterPro" id="IPR000792">
    <property type="entry name" value="Tscrpt_reg_LuxR_C"/>
</dbReference>
<evidence type="ECO:0000256" key="2">
    <source>
        <dbReference type="PROSITE-ProRule" id="PRU00169"/>
    </source>
</evidence>
<feature type="modified residue" description="4-aspartylphosphate" evidence="2">
    <location>
        <position position="78"/>
    </location>
</feature>
<dbReference type="GO" id="GO:0006355">
    <property type="term" value="P:regulation of DNA-templated transcription"/>
    <property type="evidence" value="ECO:0007669"/>
    <property type="project" value="InterPro"/>
</dbReference>
<organism evidence="5 6">
    <name type="scientific">Xylanimonas ulmi</name>
    <dbReference type="NCBI Taxonomy" id="228973"/>
    <lineage>
        <taxon>Bacteria</taxon>
        <taxon>Bacillati</taxon>
        <taxon>Actinomycetota</taxon>
        <taxon>Actinomycetes</taxon>
        <taxon>Micrococcales</taxon>
        <taxon>Promicromonosporaceae</taxon>
        <taxon>Xylanimonas</taxon>
    </lineage>
</organism>
<dbReference type="Proteomes" id="UP000293852">
    <property type="component" value="Unassembled WGS sequence"/>
</dbReference>
<evidence type="ECO:0000259" key="4">
    <source>
        <dbReference type="PROSITE" id="PS50110"/>
    </source>
</evidence>
<accession>A0A4Q7M979</accession>
<dbReference type="EMBL" id="SGWX01000001">
    <property type="protein sequence ID" value="RZS62759.1"/>
    <property type="molecule type" value="Genomic_DNA"/>
</dbReference>
<dbReference type="InterPro" id="IPR039420">
    <property type="entry name" value="WalR-like"/>
</dbReference>
<dbReference type="SMART" id="SM00421">
    <property type="entry name" value="HTH_LUXR"/>
    <property type="match status" value="1"/>
</dbReference>
<dbReference type="PRINTS" id="PR00038">
    <property type="entry name" value="HTHLUXR"/>
</dbReference>
<dbReference type="PROSITE" id="PS50043">
    <property type="entry name" value="HTH_LUXR_2"/>
    <property type="match status" value="1"/>
</dbReference>
<feature type="domain" description="HTH luxR-type" evidence="3">
    <location>
        <begin position="165"/>
        <end position="234"/>
    </location>
</feature>
<comment type="caution">
    <text evidence="5">The sequence shown here is derived from an EMBL/GenBank/DDBJ whole genome shotgun (WGS) entry which is preliminary data.</text>
</comment>
<dbReference type="SUPFAM" id="SSF52172">
    <property type="entry name" value="CheY-like"/>
    <property type="match status" value="1"/>
</dbReference>
<dbReference type="CDD" id="cd06170">
    <property type="entry name" value="LuxR_C_like"/>
    <property type="match status" value="1"/>
</dbReference>
<dbReference type="Gene3D" id="3.40.50.2300">
    <property type="match status" value="1"/>
</dbReference>
<name>A0A4Q7M979_9MICO</name>
<dbReference type="GO" id="GO:0000160">
    <property type="term" value="P:phosphorelay signal transduction system"/>
    <property type="evidence" value="ECO:0007669"/>
    <property type="project" value="InterPro"/>
</dbReference>
<dbReference type="PROSITE" id="PS50110">
    <property type="entry name" value="RESPONSE_REGULATORY"/>
    <property type="match status" value="1"/>
</dbReference>
<dbReference type="InterPro" id="IPR001789">
    <property type="entry name" value="Sig_transdc_resp-reg_receiver"/>
</dbReference>
<evidence type="ECO:0000259" key="3">
    <source>
        <dbReference type="PROSITE" id="PS50043"/>
    </source>
</evidence>
<dbReference type="PANTHER" id="PTHR43214">
    <property type="entry name" value="TWO-COMPONENT RESPONSE REGULATOR"/>
    <property type="match status" value="1"/>
</dbReference>